<protein>
    <recommendedName>
        <fullName evidence="3">Head protein</fullName>
    </recommendedName>
</protein>
<name>A0A250IWM8_9BACT</name>
<dbReference type="AlphaFoldDB" id="A0A250IWM8"/>
<evidence type="ECO:0008006" key="3">
    <source>
        <dbReference type="Google" id="ProtNLM"/>
    </source>
</evidence>
<dbReference type="Proteomes" id="UP000217257">
    <property type="component" value="Chromosome"/>
</dbReference>
<gene>
    <name evidence="1" type="ORF">CYFUS_001084</name>
</gene>
<dbReference type="EMBL" id="CP022098">
    <property type="protein sequence ID" value="ATB35670.1"/>
    <property type="molecule type" value="Genomic_DNA"/>
</dbReference>
<organism evidence="1 2">
    <name type="scientific">Cystobacter fuscus</name>
    <dbReference type="NCBI Taxonomy" id="43"/>
    <lineage>
        <taxon>Bacteria</taxon>
        <taxon>Pseudomonadati</taxon>
        <taxon>Myxococcota</taxon>
        <taxon>Myxococcia</taxon>
        <taxon>Myxococcales</taxon>
        <taxon>Cystobacterineae</taxon>
        <taxon>Archangiaceae</taxon>
        <taxon>Cystobacter</taxon>
    </lineage>
</organism>
<accession>A0A250IWM8</accession>
<reference evidence="1 2" key="1">
    <citation type="submission" date="2017-06" db="EMBL/GenBank/DDBJ databases">
        <title>Sequencing and comparative analysis of myxobacterial genomes.</title>
        <authorList>
            <person name="Rupp O."/>
            <person name="Goesmann A."/>
            <person name="Sogaard-Andersen L."/>
        </authorList>
    </citation>
    <scope>NUCLEOTIDE SEQUENCE [LARGE SCALE GENOMIC DNA]</scope>
    <source>
        <strain evidence="1 2">DSM 52655</strain>
    </source>
</reference>
<evidence type="ECO:0000313" key="2">
    <source>
        <dbReference type="Proteomes" id="UP000217257"/>
    </source>
</evidence>
<dbReference type="RefSeq" id="WP_095984263.1">
    <property type="nucleotide sequence ID" value="NZ_CP022098.1"/>
</dbReference>
<proteinExistence type="predicted"/>
<evidence type="ECO:0000313" key="1">
    <source>
        <dbReference type="EMBL" id="ATB35670.1"/>
    </source>
</evidence>
<dbReference type="KEGG" id="cfus:CYFUS_001084"/>
<sequence length="194" mass="22392">MTIFDQIIEAQELLGKSREHAQSLKEKELFLLAIDALWFVWRNGQSHEFESYRKDVESKAPDRVIATFNTRDEAYSWLGIEPKPSDLAYVLIADEYHVIMTSRDGKRSSLVPHPALELHIEEMMRDGLPPAAAIFNTREEADTWFDSQAEPPVQTVIQIGGERYLAVYYRNINHRAIYPFSIARRLEKKEGPGE</sequence>